<keyword evidence="4" id="KW-1185">Reference proteome</keyword>
<dbReference type="SUPFAM" id="SSF52540">
    <property type="entry name" value="P-loop containing nucleoside triphosphate hydrolases"/>
    <property type="match status" value="1"/>
</dbReference>
<dbReference type="Proteomes" id="UP001482231">
    <property type="component" value="Unassembled WGS sequence"/>
</dbReference>
<evidence type="ECO:0000256" key="2">
    <source>
        <dbReference type="ARBA" id="ARBA00022840"/>
    </source>
</evidence>
<dbReference type="PANTHER" id="PTHR43384">
    <property type="entry name" value="SEPTUM SITE-DETERMINING PROTEIN MIND HOMOLOG, CHLOROPLASTIC-RELATED"/>
    <property type="match status" value="1"/>
</dbReference>
<accession>A0ABV0EIQ5</accession>
<dbReference type="InterPro" id="IPR027417">
    <property type="entry name" value="P-loop_NTPase"/>
</dbReference>
<dbReference type="PANTHER" id="PTHR43384:SF4">
    <property type="entry name" value="CELLULOSE BIOSYNTHESIS PROTEIN BCSQ-RELATED"/>
    <property type="match status" value="1"/>
</dbReference>
<dbReference type="EMBL" id="JBAJEX010000008">
    <property type="protein sequence ID" value="MEO1767593.1"/>
    <property type="molecule type" value="Genomic_DNA"/>
</dbReference>
<organism evidence="3 4">
    <name type="scientific">Thiobacter aerophilum</name>
    <dbReference type="NCBI Taxonomy" id="3121275"/>
    <lineage>
        <taxon>Bacteria</taxon>
        <taxon>Pseudomonadati</taxon>
        <taxon>Pseudomonadota</taxon>
        <taxon>Betaproteobacteria</taxon>
        <taxon>Burkholderiales</taxon>
        <taxon>Thiobacteraceae</taxon>
        <taxon>Thiobacter</taxon>
    </lineage>
</organism>
<dbReference type="Gene3D" id="3.40.50.300">
    <property type="entry name" value="P-loop containing nucleotide triphosphate hydrolases"/>
    <property type="match status" value="1"/>
</dbReference>
<evidence type="ECO:0000313" key="3">
    <source>
        <dbReference type="EMBL" id="MEO1767593.1"/>
    </source>
</evidence>
<sequence>MGAFVSDQAEGLRRLLRPDALRVVALAAALEGVGRTTVLYGLAAALAQRGRRILVMSERRHRIPADLAPTPRHDLATVLRGARPLDQAVAHGEQGVAWLELGDALARLPSLDLAGQETLSAAFARMAQDVDVLLLDPLAGGRPASLALQLAAQEQVLVLCGAAEAITQSYALIKRLARGFAQRHFHVVMAKVRAGSQAKAIYNNLAQTAGRHLGVRLEWLGELPMDAQARQADRLGRSVVDAFPDSRAAAASRQLAQAIESWPWPDDGTEKPDAFVHKLVMTSRLAAENAHL</sequence>
<proteinExistence type="predicted"/>
<reference evidence="3 4" key="1">
    <citation type="submission" date="2024-02" db="EMBL/GenBank/DDBJ databases">
        <title>New thermophilic sulfur-oxidizing bacteria from a hot springs of the Uzon caldera (Kamchatka, Russia).</title>
        <authorList>
            <person name="Dukat A.M."/>
            <person name="Elcheninov A.G."/>
            <person name="Frolov E.N."/>
        </authorList>
    </citation>
    <scope>NUCLEOTIDE SEQUENCE [LARGE SCALE GENOMIC DNA]</scope>
    <source>
        <strain evidence="3 4">AK1</strain>
    </source>
</reference>
<comment type="caution">
    <text evidence="3">The sequence shown here is derived from an EMBL/GenBank/DDBJ whole genome shotgun (WGS) entry which is preliminary data.</text>
</comment>
<evidence type="ECO:0000313" key="4">
    <source>
        <dbReference type="Proteomes" id="UP001482231"/>
    </source>
</evidence>
<name>A0ABV0EIQ5_9BURK</name>
<dbReference type="RefSeq" id="WP_347308703.1">
    <property type="nucleotide sequence ID" value="NZ_JBAJEX010000008.1"/>
</dbReference>
<keyword evidence="2" id="KW-0067">ATP-binding</keyword>
<evidence type="ECO:0000256" key="1">
    <source>
        <dbReference type="ARBA" id="ARBA00022741"/>
    </source>
</evidence>
<evidence type="ECO:0008006" key="5">
    <source>
        <dbReference type="Google" id="ProtNLM"/>
    </source>
</evidence>
<dbReference type="InterPro" id="IPR050625">
    <property type="entry name" value="ParA/MinD_ATPase"/>
</dbReference>
<keyword evidence="1" id="KW-0547">Nucleotide-binding</keyword>
<gene>
    <name evidence="3" type="ORF">V6E02_10260</name>
</gene>
<protein>
    <recommendedName>
        <fullName evidence="5">Flagellar biosynthesis protein FlhG</fullName>
    </recommendedName>
</protein>